<name>Q1QJM0_NITHX</name>
<organism evidence="1 2">
    <name type="scientific">Nitrobacter hamburgensis (strain DSM 10229 / NCIMB 13809 / X14)</name>
    <dbReference type="NCBI Taxonomy" id="323097"/>
    <lineage>
        <taxon>Bacteria</taxon>
        <taxon>Pseudomonadati</taxon>
        <taxon>Pseudomonadota</taxon>
        <taxon>Alphaproteobacteria</taxon>
        <taxon>Hyphomicrobiales</taxon>
        <taxon>Nitrobacteraceae</taxon>
        <taxon>Nitrobacter</taxon>
    </lineage>
</organism>
<gene>
    <name evidence="1" type="ordered locus">Nham_2806</name>
</gene>
<dbReference type="KEGG" id="nha:Nham_2806"/>
<protein>
    <submittedName>
        <fullName evidence="1">Uncharacterized protein</fullName>
    </submittedName>
</protein>
<keyword evidence="2" id="KW-1185">Reference proteome</keyword>
<accession>Q1QJM0</accession>
<dbReference type="Proteomes" id="UP000001953">
    <property type="component" value="Chromosome"/>
</dbReference>
<proteinExistence type="predicted"/>
<sequence>MKGLRDASMDKPDKGYDYERYRNLLAEATDESKRLAFIDLLIEEGARDQLTRERISQLGLTKPAERSRSRE</sequence>
<dbReference type="AlphaFoldDB" id="Q1QJM0"/>
<evidence type="ECO:0000313" key="1">
    <source>
        <dbReference type="EMBL" id="ABE63577.1"/>
    </source>
</evidence>
<reference evidence="1 2" key="1">
    <citation type="submission" date="2006-03" db="EMBL/GenBank/DDBJ databases">
        <title>Complete sequence of chromosome of Nitrobacter hamburgensis X14.</title>
        <authorList>
            <consortium name="US DOE Joint Genome Institute"/>
            <person name="Copeland A."/>
            <person name="Lucas S."/>
            <person name="Lapidus A."/>
            <person name="Barry K."/>
            <person name="Detter J.C."/>
            <person name="Glavina del Rio T."/>
            <person name="Hammon N."/>
            <person name="Israni S."/>
            <person name="Dalin E."/>
            <person name="Tice H."/>
            <person name="Pitluck S."/>
            <person name="Chain P."/>
            <person name="Malfatti S."/>
            <person name="Shin M."/>
            <person name="Vergez L."/>
            <person name="Schmutz J."/>
            <person name="Larimer F."/>
            <person name="Land M."/>
            <person name="Hauser L."/>
            <person name="Kyrpides N."/>
            <person name="Ivanova N."/>
            <person name="Ward B."/>
            <person name="Arp D."/>
            <person name="Klotz M."/>
            <person name="Stein L."/>
            <person name="O'Mullan G."/>
            <person name="Starkenburg S."/>
            <person name="Sayavedra L."/>
            <person name="Poret-Peterson A.T."/>
            <person name="Gentry M.E."/>
            <person name="Bruce D."/>
            <person name="Richardson P."/>
        </authorList>
    </citation>
    <scope>NUCLEOTIDE SEQUENCE [LARGE SCALE GENOMIC DNA]</scope>
    <source>
        <strain evidence="2">DSM 10229 / NCIMB 13809 / X14</strain>
    </source>
</reference>
<evidence type="ECO:0000313" key="2">
    <source>
        <dbReference type="Proteomes" id="UP000001953"/>
    </source>
</evidence>
<dbReference type="STRING" id="323097.Nham_2806"/>
<dbReference type="HOGENOM" id="CLU_2881315_0_0_5"/>
<dbReference type="EMBL" id="CP000319">
    <property type="protein sequence ID" value="ABE63577.1"/>
    <property type="molecule type" value="Genomic_DNA"/>
</dbReference>